<comment type="similarity">
    <text evidence="3">Belongs to the translin family.</text>
</comment>
<evidence type="ECO:0000256" key="6">
    <source>
        <dbReference type="PIRSR" id="PIRSR602848-1"/>
    </source>
</evidence>
<gene>
    <name evidence="8" type="primary">LOC111125176</name>
</gene>
<evidence type="ECO:0000256" key="2">
    <source>
        <dbReference type="ARBA" id="ARBA00004496"/>
    </source>
</evidence>
<dbReference type="InterPro" id="IPR016068">
    <property type="entry name" value="Translin_N"/>
</dbReference>
<proteinExistence type="inferred from homology"/>
<dbReference type="GeneID" id="111125176"/>
<dbReference type="KEGG" id="cvn:111125176"/>
<comment type="subcellular location">
    <subcellularLocation>
        <location evidence="2">Cytoplasm</location>
    </subcellularLocation>
    <subcellularLocation>
        <location evidence="1">Nucleus</location>
    </subcellularLocation>
</comment>
<dbReference type="AlphaFoldDB" id="A0A8B8DBU5"/>
<sequence length="270" mass="31056">MEMQPVSTVESCSPDVDEQSDINRCFQKYQKELDCRHDKHERLVKLSRDVTIESKRVIFLMQRNSGPNKCDEVLEQAWQKIKDIQQQKFLPIAKELQGEDPYQFLRAYTAGLQEYIEAISFYHYLKSKTLVTLEQVQSDLTYRVPSEGSDDLQEKTISVRVPPSEYMLGLADLTGELMRFAINSVGSGNLYCPNEVCAYLRRMLGGFESLGQVSREMGRKVSTLRQSLQKVESACYALQIRGSEIPTHMLKDVFRSGTDSSYMEERDMDD</sequence>
<dbReference type="OrthoDB" id="31005at2759"/>
<dbReference type="GO" id="GO:0005737">
    <property type="term" value="C:cytoplasm"/>
    <property type="evidence" value="ECO:0007669"/>
    <property type="project" value="UniProtKB-SubCell"/>
</dbReference>
<accession>A0A8B8DBU5</accession>
<dbReference type="CDD" id="cd14820">
    <property type="entry name" value="TRAX"/>
    <property type="match status" value="1"/>
</dbReference>
<dbReference type="InterPro" id="IPR036081">
    <property type="entry name" value="Translin_sf"/>
</dbReference>
<dbReference type="RefSeq" id="XP_022324421.1">
    <property type="nucleotide sequence ID" value="XM_022468713.1"/>
</dbReference>
<evidence type="ECO:0000313" key="8">
    <source>
        <dbReference type="RefSeq" id="XP_022324421.1"/>
    </source>
</evidence>
<keyword evidence="7" id="KW-1185">Reference proteome</keyword>
<dbReference type="Gene3D" id="1.20.58.200">
    <property type="entry name" value="Translin, domain 2"/>
    <property type="match status" value="1"/>
</dbReference>
<evidence type="ECO:0000256" key="1">
    <source>
        <dbReference type="ARBA" id="ARBA00004123"/>
    </source>
</evidence>
<dbReference type="Proteomes" id="UP000694844">
    <property type="component" value="Chromosome 3"/>
</dbReference>
<evidence type="ECO:0000256" key="4">
    <source>
        <dbReference type="ARBA" id="ARBA00022490"/>
    </source>
</evidence>
<evidence type="ECO:0000256" key="5">
    <source>
        <dbReference type="ARBA" id="ARBA00023242"/>
    </source>
</evidence>
<name>A0A8B8DBU5_CRAVI</name>
<keyword evidence="5" id="KW-0539">Nucleus</keyword>
<feature type="binding site" evidence="6">
    <location>
        <position position="176"/>
    </location>
    <ligand>
        <name>Mg(2+)</name>
        <dbReference type="ChEBI" id="CHEBI:18420"/>
    </ligand>
</feature>
<feature type="binding site" evidence="6">
    <location>
        <position position="117"/>
    </location>
    <ligand>
        <name>Mg(2+)</name>
        <dbReference type="ChEBI" id="CHEBI:18420"/>
    </ligand>
</feature>
<dbReference type="Gene3D" id="1.20.58.190">
    <property type="entry name" value="Translin, domain 1"/>
    <property type="match status" value="1"/>
</dbReference>
<dbReference type="SUPFAM" id="SSF74784">
    <property type="entry name" value="Translin"/>
    <property type="match status" value="1"/>
</dbReference>
<keyword evidence="6" id="KW-0479">Metal-binding</keyword>
<dbReference type="InterPro" id="IPR002848">
    <property type="entry name" value="Translin_fam"/>
</dbReference>
<dbReference type="GO" id="GO:0005634">
    <property type="term" value="C:nucleus"/>
    <property type="evidence" value="ECO:0007669"/>
    <property type="project" value="UniProtKB-SubCell"/>
</dbReference>
<reference evidence="8" key="1">
    <citation type="submission" date="2025-08" db="UniProtKB">
        <authorList>
            <consortium name="RefSeq"/>
        </authorList>
    </citation>
    <scope>IDENTIFICATION</scope>
    <source>
        <tissue evidence="8">Whole sample</tissue>
    </source>
</reference>
<organism evidence="7 8">
    <name type="scientific">Crassostrea virginica</name>
    <name type="common">Eastern oyster</name>
    <dbReference type="NCBI Taxonomy" id="6565"/>
    <lineage>
        <taxon>Eukaryota</taxon>
        <taxon>Metazoa</taxon>
        <taxon>Spiralia</taxon>
        <taxon>Lophotrochozoa</taxon>
        <taxon>Mollusca</taxon>
        <taxon>Bivalvia</taxon>
        <taxon>Autobranchia</taxon>
        <taxon>Pteriomorphia</taxon>
        <taxon>Ostreida</taxon>
        <taxon>Ostreoidea</taxon>
        <taxon>Ostreidae</taxon>
        <taxon>Crassostrea</taxon>
    </lineage>
</organism>
<dbReference type="FunFam" id="1.20.58.200:FF:000001">
    <property type="entry name" value="Translin-associated factor X"/>
    <property type="match status" value="1"/>
</dbReference>
<keyword evidence="6" id="KW-0460">Magnesium</keyword>
<protein>
    <submittedName>
        <fullName evidence="8">Translin-associated protein X-like isoform X1</fullName>
    </submittedName>
</protein>
<dbReference type="Pfam" id="PF01997">
    <property type="entry name" value="Translin"/>
    <property type="match status" value="1"/>
</dbReference>
<evidence type="ECO:0000256" key="3">
    <source>
        <dbReference type="ARBA" id="ARBA00005902"/>
    </source>
</evidence>
<keyword evidence="4" id="KW-0963">Cytoplasm</keyword>
<evidence type="ECO:0000313" key="7">
    <source>
        <dbReference type="Proteomes" id="UP000694844"/>
    </source>
</evidence>
<dbReference type="PANTHER" id="PTHR10741">
    <property type="entry name" value="TRANSLIN AND TRANSLIN ASSOCIATED PROTEIN X"/>
    <property type="match status" value="1"/>
</dbReference>
<dbReference type="GO" id="GO:0043565">
    <property type="term" value="F:sequence-specific DNA binding"/>
    <property type="evidence" value="ECO:0007669"/>
    <property type="project" value="InterPro"/>
</dbReference>
<dbReference type="GO" id="GO:0046872">
    <property type="term" value="F:metal ion binding"/>
    <property type="evidence" value="ECO:0007669"/>
    <property type="project" value="UniProtKB-KW"/>
</dbReference>
<dbReference type="InterPro" id="IPR016069">
    <property type="entry name" value="Translin_C"/>
</dbReference>